<gene>
    <name evidence="4" type="ORF">PNAL_LOCUS832</name>
</gene>
<dbReference type="PANTHER" id="PTHR45623">
    <property type="entry name" value="CHROMODOMAIN-HELICASE-DNA-BINDING PROTEIN 3-RELATED-RELATED"/>
    <property type="match status" value="1"/>
</dbReference>
<dbReference type="GO" id="GO:0140658">
    <property type="term" value="F:ATP-dependent chromatin remodeler activity"/>
    <property type="evidence" value="ECO:0007669"/>
    <property type="project" value="TreeGrafter"/>
</dbReference>
<comment type="caution">
    <text evidence="4">The sequence shown here is derived from an EMBL/GenBank/DDBJ whole genome shotgun (WGS) entry which is preliminary data.</text>
</comment>
<dbReference type="GO" id="GO:0042393">
    <property type="term" value="F:histone binding"/>
    <property type="evidence" value="ECO:0007669"/>
    <property type="project" value="TreeGrafter"/>
</dbReference>
<dbReference type="GO" id="GO:0000785">
    <property type="term" value="C:chromatin"/>
    <property type="evidence" value="ECO:0007669"/>
    <property type="project" value="TreeGrafter"/>
</dbReference>
<protein>
    <recommendedName>
        <fullName evidence="3">Mit1 C-terminal Zn finger 2 domain-containing protein</fullName>
    </recommendedName>
</protein>
<feature type="compositionally biased region" description="Acidic residues" evidence="2">
    <location>
        <begin position="172"/>
        <end position="189"/>
    </location>
</feature>
<dbReference type="PANTHER" id="PTHR45623:SF17">
    <property type="entry name" value="CHROMODOMAIN-HELICASE-DNA-BINDING PROTEIN 3-RELATED"/>
    <property type="match status" value="1"/>
</dbReference>
<name>A0A9W4MMX8_PENNA</name>
<organism evidence="4 5">
    <name type="scientific">Penicillium nalgiovense</name>
    <dbReference type="NCBI Taxonomy" id="60175"/>
    <lineage>
        <taxon>Eukaryota</taxon>
        <taxon>Fungi</taxon>
        <taxon>Dikarya</taxon>
        <taxon>Ascomycota</taxon>
        <taxon>Pezizomycotina</taxon>
        <taxon>Eurotiomycetes</taxon>
        <taxon>Eurotiomycetidae</taxon>
        <taxon>Eurotiales</taxon>
        <taxon>Aspergillaceae</taxon>
        <taxon>Penicillium</taxon>
    </lineage>
</organism>
<dbReference type="EMBL" id="CAJVNV010000022">
    <property type="protein sequence ID" value="CAG7963467.1"/>
    <property type="molecule type" value="Genomic_DNA"/>
</dbReference>
<accession>A0A9W4MMX8</accession>
<dbReference type="AlphaFoldDB" id="A0A9W4MMX8"/>
<feature type="region of interest" description="Disordered" evidence="2">
    <location>
        <begin position="119"/>
        <end position="223"/>
    </location>
</feature>
<evidence type="ECO:0000256" key="2">
    <source>
        <dbReference type="SAM" id="MobiDB-lite"/>
    </source>
</evidence>
<dbReference type="OrthoDB" id="5857104at2759"/>
<dbReference type="Pfam" id="PF18585">
    <property type="entry name" value="zf-CCCH_6"/>
    <property type="match status" value="1"/>
</dbReference>
<dbReference type="GO" id="GO:0005634">
    <property type="term" value="C:nucleus"/>
    <property type="evidence" value="ECO:0007669"/>
    <property type="project" value="TreeGrafter"/>
</dbReference>
<dbReference type="GO" id="GO:0003677">
    <property type="term" value="F:DNA binding"/>
    <property type="evidence" value="ECO:0007669"/>
    <property type="project" value="TreeGrafter"/>
</dbReference>
<dbReference type="GO" id="GO:0016887">
    <property type="term" value="F:ATP hydrolysis activity"/>
    <property type="evidence" value="ECO:0007669"/>
    <property type="project" value="TreeGrafter"/>
</dbReference>
<sequence>MALDHVLIDRIEADQDEEDLESILKHGAQALFNDDDSADITYDFHSIDKLLDRSQAEQAEQVASEGSSNQIEQAQFNFARVWQKDRGSLEEVEEVEDTPVDVTAWEKILQEREREALEEANRQAEGLGRGKRKRGAPRYENTVIEGLDDEEIPSPVRPGPSKMRKAAAAADNDYEFQEPDDGEETDSESEGGAVPMGTAYDGGETEREMGGEQPAAAGVAAGPTTVDVEQGARAFRRVDSPPPVVPMGTDGAQDGFPSCVACQQRHVPGRCPLRLAGVEFCGLCGLAHWGGRRACPHLQSRLQVARILEALEKSAEDPALILEAKRYLQGILKSVARTQDKRKKALHSAQAEPHIRLTSASVGAPVGAPVGRVSHATVIDLTESAES</sequence>
<evidence type="ECO:0000313" key="4">
    <source>
        <dbReference type="EMBL" id="CAG7963467.1"/>
    </source>
</evidence>
<evidence type="ECO:0000259" key="3">
    <source>
        <dbReference type="Pfam" id="PF18585"/>
    </source>
</evidence>
<evidence type="ECO:0000313" key="5">
    <source>
        <dbReference type="Proteomes" id="UP001153461"/>
    </source>
</evidence>
<dbReference type="InterPro" id="IPR040934">
    <property type="entry name" value="Znf-CCCH_6"/>
</dbReference>
<dbReference type="GO" id="GO:0003682">
    <property type="term" value="F:chromatin binding"/>
    <property type="evidence" value="ECO:0007669"/>
    <property type="project" value="TreeGrafter"/>
</dbReference>
<reference evidence="4" key="1">
    <citation type="submission" date="2021-07" db="EMBL/GenBank/DDBJ databases">
        <authorList>
            <person name="Branca A.L. A."/>
        </authorList>
    </citation>
    <scope>NUCLEOTIDE SEQUENCE</scope>
</reference>
<feature type="domain" description="Mit1 C-terminal Zn finger 2" evidence="3">
    <location>
        <begin position="279"/>
        <end position="331"/>
    </location>
</feature>
<keyword evidence="1" id="KW-0539">Nucleus</keyword>
<feature type="compositionally biased region" description="Low complexity" evidence="2">
    <location>
        <begin position="214"/>
        <end position="223"/>
    </location>
</feature>
<evidence type="ECO:0000256" key="1">
    <source>
        <dbReference type="ARBA" id="ARBA00023242"/>
    </source>
</evidence>
<dbReference type="Proteomes" id="UP001153461">
    <property type="component" value="Unassembled WGS sequence"/>
</dbReference>
<proteinExistence type="predicted"/>